<evidence type="ECO:0000256" key="9">
    <source>
        <dbReference type="ARBA" id="ARBA00023136"/>
    </source>
</evidence>
<evidence type="ECO:0000256" key="6">
    <source>
        <dbReference type="ARBA" id="ARBA00022989"/>
    </source>
</evidence>
<evidence type="ECO:0000313" key="16">
    <source>
        <dbReference type="Proteomes" id="UP000662931"/>
    </source>
</evidence>
<evidence type="ECO:0000256" key="5">
    <source>
        <dbReference type="ARBA" id="ARBA00022692"/>
    </source>
</evidence>
<dbReference type="InterPro" id="IPR057476">
    <property type="entry name" value="Cux_N"/>
</dbReference>
<feature type="compositionally biased region" description="Polar residues" evidence="11">
    <location>
        <begin position="417"/>
        <end position="427"/>
    </location>
</feature>
<feature type="coiled-coil region" evidence="10">
    <location>
        <begin position="551"/>
        <end position="599"/>
    </location>
</feature>
<evidence type="ECO:0000256" key="4">
    <source>
        <dbReference type="ARBA" id="ARBA00022448"/>
    </source>
</evidence>
<evidence type="ECO:0000256" key="12">
    <source>
        <dbReference type="SAM" id="Phobius"/>
    </source>
</evidence>
<gene>
    <name evidence="15" type="ORF">FOA43_000267</name>
</gene>
<keyword evidence="5 12" id="KW-0812">Transmembrane</keyword>
<dbReference type="KEGG" id="bnn:FOA43_000267"/>
<dbReference type="PANTHER" id="PTHR14043:SF2">
    <property type="entry name" value="HOMEOBOX PROTEIN CUT"/>
    <property type="match status" value="1"/>
</dbReference>
<keyword evidence="9 12" id="KW-0472">Membrane</keyword>
<feature type="coiled-coil region" evidence="10">
    <location>
        <begin position="152"/>
        <end position="244"/>
    </location>
</feature>
<keyword evidence="16" id="KW-1185">Reference proteome</keyword>
<feature type="domain" description="CASP C-terminal" evidence="13">
    <location>
        <begin position="458"/>
        <end position="698"/>
    </location>
</feature>
<evidence type="ECO:0000256" key="3">
    <source>
        <dbReference type="ARBA" id="ARBA00018691"/>
    </source>
</evidence>
<evidence type="ECO:0000256" key="7">
    <source>
        <dbReference type="ARBA" id="ARBA00023034"/>
    </source>
</evidence>
<dbReference type="GO" id="GO:0006891">
    <property type="term" value="P:intra-Golgi vesicle-mediated transport"/>
    <property type="evidence" value="ECO:0007669"/>
    <property type="project" value="InterPro"/>
</dbReference>
<dbReference type="AlphaFoldDB" id="A0A875RWU1"/>
<dbReference type="EMBL" id="CP064812">
    <property type="protein sequence ID" value="QPG72963.1"/>
    <property type="molecule type" value="Genomic_DNA"/>
</dbReference>
<comment type="subcellular location">
    <subcellularLocation>
        <location evidence="1">Golgi apparatus membrane</location>
        <topology evidence="1">Single-pass type IV membrane protein</topology>
    </subcellularLocation>
</comment>
<keyword evidence="4" id="KW-0813">Transport</keyword>
<dbReference type="PANTHER" id="PTHR14043">
    <property type="entry name" value="CCAAT DISPLACEMENT PROTEIN-RELATED"/>
    <property type="match status" value="1"/>
</dbReference>
<dbReference type="OrthoDB" id="10257567at2759"/>
<dbReference type="GO" id="GO:0000139">
    <property type="term" value="C:Golgi membrane"/>
    <property type="evidence" value="ECO:0007669"/>
    <property type="project" value="UniProtKB-SubCell"/>
</dbReference>
<evidence type="ECO:0000259" key="14">
    <source>
        <dbReference type="Pfam" id="PF25398"/>
    </source>
</evidence>
<evidence type="ECO:0000256" key="2">
    <source>
        <dbReference type="ARBA" id="ARBA00006415"/>
    </source>
</evidence>
<proteinExistence type="inferred from homology"/>
<evidence type="ECO:0000259" key="13">
    <source>
        <dbReference type="Pfam" id="PF08172"/>
    </source>
</evidence>
<name>A0A875RWU1_EENNA</name>
<dbReference type="RefSeq" id="XP_038776528.1">
    <property type="nucleotide sequence ID" value="XM_038920600.1"/>
</dbReference>
<feature type="region of interest" description="Disordered" evidence="11">
    <location>
        <begin position="405"/>
        <end position="431"/>
    </location>
</feature>
<feature type="domain" description="Cux N-terminal" evidence="14">
    <location>
        <begin position="14"/>
        <end position="125"/>
    </location>
</feature>
<feature type="transmembrane region" description="Helical" evidence="12">
    <location>
        <begin position="676"/>
        <end position="698"/>
    </location>
</feature>
<feature type="coiled-coil region" evidence="10">
    <location>
        <begin position="280"/>
        <end position="314"/>
    </location>
</feature>
<evidence type="ECO:0000313" key="15">
    <source>
        <dbReference type="EMBL" id="QPG72963.1"/>
    </source>
</evidence>
<keyword evidence="8 10" id="KW-0175">Coiled coil</keyword>
<feature type="coiled-coil region" evidence="10">
    <location>
        <begin position="435"/>
        <end position="497"/>
    </location>
</feature>
<keyword evidence="6 12" id="KW-1133">Transmembrane helix</keyword>
<keyword evidence="7" id="KW-0333">Golgi apparatus</keyword>
<evidence type="ECO:0000256" key="8">
    <source>
        <dbReference type="ARBA" id="ARBA00023054"/>
    </source>
</evidence>
<protein>
    <recommendedName>
        <fullName evidence="3">Protein CASP</fullName>
    </recommendedName>
</protein>
<evidence type="ECO:0000256" key="1">
    <source>
        <dbReference type="ARBA" id="ARBA00004409"/>
    </source>
</evidence>
<dbReference type="GeneID" id="62193668"/>
<dbReference type="Proteomes" id="UP000662931">
    <property type="component" value="Chromosome 1"/>
</dbReference>
<reference evidence="15" key="1">
    <citation type="submission" date="2020-10" db="EMBL/GenBank/DDBJ databases">
        <authorList>
            <person name="Roach M.J.R."/>
        </authorList>
    </citation>
    <scope>NUCLEOTIDE SEQUENCE</scope>
    <source>
        <strain evidence="15">CBS 1945</strain>
    </source>
</reference>
<accession>A0A875RWU1</accession>
<sequence>MSETRNPHTKLVESTAVFDKALESWSIIDLPGLQKQLDKYALEFQDYQKQSLLDRKHLASKTKSFKKLPSEEKVNEIKPLLKSYQKEIDDLAKKNKNVDNAFFQFYRVIVEAPDPKSLLQMSLDAVSSMPELEKVKEENRQLEEKLLGFADYEQIKANNAKLEEELIKAGISKVKAKDDEWQVILEEKQKNWDEEKKDYQRNVDVLKKQIEDMKINEEMMKLKIDNKNKALRELDEDYEAGEEVENWKESKYVEVEDGNASTSLSSSANVQQRAASNIEIQILNRDVESLKLRIMELEKRNEELRREASLAKSGTANEKTIQAIKKRTSELESENSVLTARLEHERQVVDRLTANITAVNDTNDKNVQRLMTELDWLKNYKSQTRDYDEIKKELEVLRQIEFGDEDDVRQKEDQDPASVTSDASSGVDSAIVQRNKKLNKEVIEYRSENEDLHKKYDELSSQLKDSVDQLKESRQINEKLENDLENLDSSASAAGNKDRWETMSMISSIASSPMGDNGKISPATSIARGLGGNAGAGIMDPNRSLQDSSILPIITQQRDRFRMKNKELEEEAKKQFGKIVDLKREVRTLKSDNKDLYERIRFMEYHQATLKGADQVDTGSIDDVENRYKESYETQLHPIEKFRRMESKRISSRLSPFERVFIQVTKLILSTKYTRWLFAFYCLGLHFLVLILTVSLMANTTSSMLPAKSIVSGSTGGIANGVVDRISGRSKLDSKQP</sequence>
<comment type="similarity">
    <text evidence="2">Belongs to the CASP family.</text>
</comment>
<dbReference type="Pfam" id="PF08172">
    <property type="entry name" value="CASP_C"/>
    <property type="match status" value="1"/>
</dbReference>
<dbReference type="InterPro" id="IPR012955">
    <property type="entry name" value="CASP_C"/>
</dbReference>
<evidence type="ECO:0000256" key="10">
    <source>
        <dbReference type="SAM" id="Coils"/>
    </source>
</evidence>
<evidence type="ECO:0000256" key="11">
    <source>
        <dbReference type="SAM" id="MobiDB-lite"/>
    </source>
</evidence>
<dbReference type="Pfam" id="PF25398">
    <property type="entry name" value="CUX1_N"/>
    <property type="match status" value="1"/>
</dbReference>
<organism evidence="15 16">
    <name type="scientific">Eeniella nana</name>
    <name type="common">Yeast</name>
    <name type="synonym">Brettanomyces nanus</name>
    <dbReference type="NCBI Taxonomy" id="13502"/>
    <lineage>
        <taxon>Eukaryota</taxon>
        <taxon>Fungi</taxon>
        <taxon>Dikarya</taxon>
        <taxon>Ascomycota</taxon>
        <taxon>Saccharomycotina</taxon>
        <taxon>Pichiomycetes</taxon>
        <taxon>Pichiales</taxon>
        <taxon>Pichiaceae</taxon>
        <taxon>Brettanomyces</taxon>
    </lineage>
</organism>